<name>A0A9Q9D8Q8_ENSAD</name>
<evidence type="ECO:0000313" key="4">
    <source>
        <dbReference type="Proteomes" id="UP001214094"/>
    </source>
</evidence>
<dbReference type="EMBL" id="CP121308">
    <property type="protein sequence ID" value="WFP89470.1"/>
    <property type="molecule type" value="Genomic_DNA"/>
</dbReference>
<reference evidence="2 4" key="2">
    <citation type="submission" date="2023-03" db="EMBL/GenBank/DDBJ databases">
        <title>Comparative genome and transcriptome analysis combination mining strategies for increasing vitamin B12 production of Ensifer adhaerens strain.</title>
        <authorList>
            <person name="Yongheng L."/>
        </authorList>
    </citation>
    <scope>NUCLEOTIDE SEQUENCE [LARGE SCALE GENOMIC DNA]</scope>
    <source>
        <strain evidence="2 4">Casida A-T305</strain>
    </source>
</reference>
<dbReference type="GeneID" id="29519907"/>
<dbReference type="AlphaFoldDB" id="A0A9Q9D8Q8"/>
<dbReference type="KEGG" id="eah:FA04_12725"/>
<proteinExistence type="predicted"/>
<accession>A0A9Q9D8Q8</accession>
<reference evidence="1" key="1">
    <citation type="submission" date="2022-06" db="EMBL/GenBank/DDBJ databases">
        <title>Physiological and biochemical characterization and genomic elucidation of a strain of the genus Ensifer adhaerens M8 that combines arsenic oxidation and chromium reduction.</title>
        <authorList>
            <person name="Li X."/>
            <person name="Yu c."/>
        </authorList>
    </citation>
    <scope>NUCLEOTIDE SEQUENCE</scope>
    <source>
        <strain evidence="1">M8</strain>
    </source>
</reference>
<protein>
    <submittedName>
        <fullName evidence="1">Uncharacterized protein</fullName>
    </submittedName>
</protein>
<dbReference type="Proteomes" id="UP001055460">
    <property type="component" value="Chromosome"/>
</dbReference>
<dbReference type="RefSeq" id="WP_051659302.1">
    <property type="nucleotide sequence ID" value="NZ_CAXURO020000001.1"/>
</dbReference>
<keyword evidence="4" id="KW-1185">Reference proteome</keyword>
<organism evidence="1 3">
    <name type="scientific">Ensifer adhaerens</name>
    <name type="common">Sinorhizobium morelense</name>
    <dbReference type="NCBI Taxonomy" id="106592"/>
    <lineage>
        <taxon>Bacteria</taxon>
        <taxon>Pseudomonadati</taxon>
        <taxon>Pseudomonadota</taxon>
        <taxon>Alphaproteobacteria</taxon>
        <taxon>Hyphomicrobiales</taxon>
        <taxon>Rhizobiaceae</taxon>
        <taxon>Sinorhizobium/Ensifer group</taxon>
        <taxon>Ensifer</taxon>
    </lineage>
</organism>
<evidence type="ECO:0000313" key="3">
    <source>
        <dbReference type="Proteomes" id="UP001055460"/>
    </source>
</evidence>
<evidence type="ECO:0000313" key="1">
    <source>
        <dbReference type="EMBL" id="USJ22237.1"/>
    </source>
</evidence>
<sequence length="104" mass="10659">MSKSLAVLLVATSVQSFGTSARAEGVLFDQFPFAVACEYKGTQHAFYLSKVTADGTATYQASDNFAGTITLDGAAKAVGSDAGGSCLGKTLAELRASGQARDIK</sequence>
<dbReference type="EMBL" id="CP098807">
    <property type="protein sequence ID" value="USJ22237.1"/>
    <property type="molecule type" value="Genomic_DNA"/>
</dbReference>
<evidence type="ECO:0000313" key="2">
    <source>
        <dbReference type="EMBL" id="WFP89470.1"/>
    </source>
</evidence>
<dbReference type="Proteomes" id="UP001214094">
    <property type="component" value="Chromosome"/>
</dbReference>
<gene>
    <name evidence="1" type="ORF">NE863_13050</name>
    <name evidence="2" type="ORF">P4B07_12925</name>
</gene>